<keyword evidence="6 8" id="KW-0560">Oxidoreductase</keyword>
<comment type="catalytic activity">
    <reaction evidence="7 8">
        <text>dihydrourocanate + A = urocanate + AH2</text>
        <dbReference type="Rhea" id="RHEA:36059"/>
        <dbReference type="ChEBI" id="CHEBI:13193"/>
        <dbReference type="ChEBI" id="CHEBI:17499"/>
        <dbReference type="ChEBI" id="CHEBI:27247"/>
        <dbReference type="ChEBI" id="CHEBI:72991"/>
        <dbReference type="EC" id="1.3.99.33"/>
    </reaction>
</comment>
<dbReference type="InterPro" id="IPR003953">
    <property type="entry name" value="FAD-dep_OxRdtase_2_FAD-bd"/>
</dbReference>
<dbReference type="GO" id="GO:0010181">
    <property type="term" value="F:FMN binding"/>
    <property type="evidence" value="ECO:0007669"/>
    <property type="project" value="InterPro"/>
</dbReference>
<dbReference type="GO" id="GO:0016020">
    <property type="term" value="C:membrane"/>
    <property type="evidence" value="ECO:0007669"/>
    <property type="project" value="InterPro"/>
</dbReference>
<comment type="cofactor">
    <cofactor evidence="8">
        <name>FAD</name>
        <dbReference type="ChEBI" id="CHEBI:57692"/>
    </cofactor>
    <text evidence="8">Binds 1 FAD per subunit.</text>
</comment>
<dbReference type="GO" id="GO:0033765">
    <property type="term" value="F:steroid dehydrogenase activity, acting on the CH-CH group of donors"/>
    <property type="evidence" value="ECO:0007669"/>
    <property type="project" value="UniProtKB-ARBA"/>
</dbReference>
<dbReference type="EC" id="1.3.99.33" evidence="2 8"/>
<dbReference type="NCBIfam" id="TIGR01813">
    <property type="entry name" value="flavo_cyto_c"/>
    <property type="match status" value="1"/>
</dbReference>
<dbReference type="PRINTS" id="PR00411">
    <property type="entry name" value="PNDRDTASEI"/>
</dbReference>
<keyword evidence="8" id="KW-0732">Signal</keyword>
<dbReference type="InterPro" id="IPR010960">
    <property type="entry name" value="Flavocytochrome_c"/>
</dbReference>
<dbReference type="InterPro" id="IPR036188">
    <property type="entry name" value="FAD/NAD-bd_sf"/>
</dbReference>
<dbReference type="Gene3D" id="3.90.1010.20">
    <property type="match status" value="1"/>
</dbReference>
<comment type="cofactor">
    <cofactor evidence="8">
        <name>FMN</name>
        <dbReference type="ChEBI" id="CHEBI:58210"/>
    </cofactor>
    <text evidence="8">Binds 1 or 2 FMN covalently per subunit.</text>
</comment>
<dbReference type="InterPro" id="IPR027477">
    <property type="entry name" value="Succ_DH/fumarate_Rdtase_cat_sf"/>
</dbReference>
<dbReference type="PRINTS" id="PR00368">
    <property type="entry name" value="FADPNR"/>
</dbReference>
<dbReference type="EMBL" id="BQKV01000013">
    <property type="protein sequence ID" value="GJN63603.1"/>
    <property type="molecule type" value="Genomic_DNA"/>
</dbReference>
<dbReference type="SMART" id="SM00900">
    <property type="entry name" value="FMN_bind"/>
    <property type="match status" value="1"/>
</dbReference>
<evidence type="ECO:0000256" key="5">
    <source>
        <dbReference type="ARBA" id="ARBA00022827"/>
    </source>
</evidence>
<gene>
    <name evidence="10" type="primary">urdA</name>
    <name evidence="10" type="ORF">JCM17207_02280</name>
</gene>
<comment type="similarity">
    <text evidence="1 8">Belongs to the FAD-dependent oxidoreductase 2 family. FRD/SDH subfamily.</text>
</comment>
<protein>
    <recommendedName>
        <fullName evidence="3 8">Urocanate reductase</fullName>
        <ecNumber evidence="2 8">1.3.99.33</ecNumber>
    </recommendedName>
</protein>
<keyword evidence="4 8" id="KW-0285">Flavoprotein</keyword>
<sequence length="599" mass="62699">MKKLSAWILTAAMLLSLAACGKAPASSVAASSTSASAAALADGTYTGEANGNNGPIAVEVTVKDGKLAGVTVTDSIETKGLGDTAMETLIETMVSHNTTNVDAVAGATNSSNGLKEAVQKALREAGADDAYFAAESSAAASSEELEDSYTYDVVIVGAGGAGLVAAVEAVQSGASVAVLEKTPATGGNTLVSGGGLNVPGSRQQIAMGIEDSVESFYEDTLKGGDNLADPALVRVMAENALADADWLMDEIHVEFMTDRVQQFGGHSVPRALIPIGNKGVEMISKLQAEAEKKGVEIFYNTRGTELVVTNGRVTAVKAENNGKTVVFNASKGVILTTGGFASDVEMRKQYNPNYDERFMTTATQASTGDGIKMAQAIGAGVRDMEWIQVYPTCNPLTGIISYVANSRFDGAILVNNQGQRFIDEMGRRDVISNAILDQPDGYAYLLWGQEVETVGNMTQEHSKEFEQWQKDDLLYVAESIEDAAKHYGIDPAALKATVDAYNASIADGVDEDFNRGGALRTLAEGPFYIQKVIPSAHHTMGGLTINTDAQVLDTDGNPIPGLYAAGEVTGGIHGTNRLGGNAITDLVVFGRIAGRNVVA</sequence>
<dbReference type="InterPro" id="IPR007329">
    <property type="entry name" value="FMN-bd"/>
</dbReference>
<dbReference type="PROSITE" id="PS51257">
    <property type="entry name" value="PROKAR_LIPOPROTEIN"/>
    <property type="match status" value="1"/>
</dbReference>
<feature type="signal peptide" evidence="8">
    <location>
        <begin position="1"/>
        <end position="21"/>
    </location>
</feature>
<dbReference type="SUPFAM" id="SSF51905">
    <property type="entry name" value="FAD/NAD(P)-binding domain"/>
    <property type="match status" value="1"/>
</dbReference>
<dbReference type="Pfam" id="PF00890">
    <property type="entry name" value="FAD_binding_2"/>
    <property type="match status" value="1"/>
</dbReference>
<evidence type="ECO:0000256" key="7">
    <source>
        <dbReference type="ARBA" id="ARBA00049922"/>
    </source>
</evidence>
<dbReference type="InterPro" id="IPR050315">
    <property type="entry name" value="FAD-oxidoreductase_2"/>
</dbReference>
<organism evidence="10 11">
    <name type="scientific">Faecalibacterium gallinarum</name>
    <dbReference type="NCBI Taxonomy" id="2903556"/>
    <lineage>
        <taxon>Bacteria</taxon>
        <taxon>Bacillati</taxon>
        <taxon>Bacillota</taxon>
        <taxon>Clostridia</taxon>
        <taxon>Eubacteriales</taxon>
        <taxon>Oscillospiraceae</taxon>
        <taxon>Faecalibacterium</taxon>
    </lineage>
</organism>
<dbReference type="Gene3D" id="3.90.700.10">
    <property type="entry name" value="Succinate dehydrogenase/fumarate reductase flavoprotein, catalytic domain"/>
    <property type="match status" value="1"/>
</dbReference>
<evidence type="ECO:0000256" key="6">
    <source>
        <dbReference type="ARBA" id="ARBA00023002"/>
    </source>
</evidence>
<comment type="caution">
    <text evidence="10">The sequence shown here is derived from an EMBL/GenBank/DDBJ whole genome shotgun (WGS) entry which is preliminary data.</text>
</comment>
<name>A0AA37IW37_9FIRM</name>
<evidence type="ECO:0000256" key="1">
    <source>
        <dbReference type="ARBA" id="ARBA00008040"/>
    </source>
</evidence>
<keyword evidence="11" id="KW-1185">Reference proteome</keyword>
<reference evidence="10" key="1">
    <citation type="journal article" date="2022" name="Int. J. Syst. Evol. Microbiol.">
        <title>Genome-based, phenotypic and chemotaxonomic classification of Faecalibacterium strains: proposal of three novel species Faecalibacterium duncaniae sp. nov., Faecalibacterium hattorii sp. nov. and Faecalibacterium gallinarum sp. nov. .</title>
        <authorList>
            <person name="Sakamoto M."/>
            <person name="Sakurai N."/>
            <person name="Tanno H."/>
            <person name="Iino T."/>
            <person name="Ohkuma M."/>
            <person name="Endo A."/>
        </authorList>
    </citation>
    <scope>NUCLEOTIDE SEQUENCE</scope>
    <source>
        <strain evidence="10">JCM 17207</strain>
    </source>
</reference>
<dbReference type="AlphaFoldDB" id="A0AA37IW37"/>
<keyword evidence="5 8" id="KW-0274">FAD</keyword>
<evidence type="ECO:0000256" key="2">
    <source>
        <dbReference type="ARBA" id="ARBA00013137"/>
    </source>
</evidence>
<evidence type="ECO:0000259" key="9">
    <source>
        <dbReference type="SMART" id="SM00900"/>
    </source>
</evidence>
<accession>A0AA37IW37</accession>
<dbReference type="PANTHER" id="PTHR43400">
    <property type="entry name" value="FUMARATE REDUCTASE"/>
    <property type="match status" value="1"/>
</dbReference>
<feature type="domain" description="FMN-binding" evidence="9">
    <location>
        <begin position="51"/>
        <end position="125"/>
    </location>
</feature>
<feature type="chain" id="PRO_5041479948" description="Urocanate reductase" evidence="8">
    <location>
        <begin position="22"/>
        <end position="599"/>
    </location>
</feature>
<dbReference type="PANTHER" id="PTHR43400:SF7">
    <property type="entry name" value="FAD-DEPENDENT OXIDOREDUCTASE 2 FAD BINDING DOMAIN-CONTAINING PROTEIN"/>
    <property type="match status" value="1"/>
</dbReference>
<evidence type="ECO:0000256" key="8">
    <source>
        <dbReference type="RuleBase" id="RU366062"/>
    </source>
</evidence>
<dbReference type="RefSeq" id="WP_238315632.1">
    <property type="nucleotide sequence ID" value="NZ_BQKV01000013.1"/>
</dbReference>
<proteinExistence type="inferred from homology"/>
<dbReference type="Pfam" id="PF04205">
    <property type="entry name" value="FMN_bind"/>
    <property type="match status" value="1"/>
</dbReference>
<evidence type="ECO:0000256" key="3">
    <source>
        <dbReference type="ARBA" id="ARBA00015872"/>
    </source>
</evidence>
<evidence type="ECO:0000313" key="11">
    <source>
        <dbReference type="Proteomes" id="UP001055185"/>
    </source>
</evidence>
<evidence type="ECO:0000313" key="10">
    <source>
        <dbReference type="EMBL" id="GJN63603.1"/>
    </source>
</evidence>
<dbReference type="Proteomes" id="UP001055185">
    <property type="component" value="Unassembled WGS sequence"/>
</dbReference>
<evidence type="ECO:0000256" key="4">
    <source>
        <dbReference type="ARBA" id="ARBA00022630"/>
    </source>
</evidence>
<dbReference type="SUPFAM" id="SSF56425">
    <property type="entry name" value="Succinate dehydrogenase/fumarate reductase flavoprotein, catalytic domain"/>
    <property type="match status" value="1"/>
</dbReference>
<dbReference type="Gene3D" id="3.50.50.60">
    <property type="entry name" value="FAD/NAD(P)-binding domain"/>
    <property type="match status" value="1"/>
</dbReference>